<dbReference type="GO" id="GO:0007015">
    <property type="term" value="P:actin filament organization"/>
    <property type="evidence" value="ECO:0007669"/>
    <property type="project" value="InterPro"/>
</dbReference>
<feature type="compositionally biased region" description="Polar residues" evidence="1">
    <location>
        <begin position="302"/>
        <end position="313"/>
    </location>
</feature>
<evidence type="ECO:0000313" key="4">
    <source>
        <dbReference type="Proteomes" id="UP000623467"/>
    </source>
</evidence>
<dbReference type="Pfam" id="PF00790">
    <property type="entry name" value="VHS"/>
    <property type="match status" value="1"/>
</dbReference>
<dbReference type="OrthoDB" id="10255964at2759"/>
<keyword evidence="3" id="KW-0418">Kinase</keyword>
<feature type="region of interest" description="Disordered" evidence="1">
    <location>
        <begin position="1"/>
        <end position="46"/>
    </location>
</feature>
<protein>
    <submittedName>
        <fullName evidence="3">Kinase-like protein</fullName>
    </submittedName>
</protein>
<dbReference type="GO" id="GO:0035091">
    <property type="term" value="F:phosphatidylinositol binding"/>
    <property type="evidence" value="ECO:0007669"/>
    <property type="project" value="InterPro"/>
</dbReference>
<dbReference type="Gene3D" id="1.25.40.90">
    <property type="match status" value="1"/>
</dbReference>
<dbReference type="GO" id="GO:0051666">
    <property type="term" value="P:actin cortical patch localization"/>
    <property type="evidence" value="ECO:0007669"/>
    <property type="project" value="TreeGrafter"/>
</dbReference>
<dbReference type="AlphaFoldDB" id="A0A8H6ZMH6"/>
<dbReference type="GO" id="GO:0006897">
    <property type="term" value="P:endocytosis"/>
    <property type="evidence" value="ECO:0007669"/>
    <property type="project" value="InterPro"/>
</dbReference>
<evidence type="ECO:0000259" key="2">
    <source>
        <dbReference type="PROSITE" id="PS50179"/>
    </source>
</evidence>
<dbReference type="GO" id="GO:0007034">
    <property type="term" value="P:vacuolar transport"/>
    <property type="evidence" value="ECO:0007669"/>
    <property type="project" value="UniProtKB-ARBA"/>
</dbReference>
<dbReference type="GO" id="GO:0030479">
    <property type="term" value="C:actin cortical patch"/>
    <property type="evidence" value="ECO:0007669"/>
    <property type="project" value="TreeGrafter"/>
</dbReference>
<evidence type="ECO:0000256" key="1">
    <source>
        <dbReference type="SAM" id="MobiDB-lite"/>
    </source>
</evidence>
<evidence type="ECO:0000313" key="3">
    <source>
        <dbReference type="EMBL" id="KAF7378185.1"/>
    </source>
</evidence>
<feature type="compositionally biased region" description="Basic and acidic residues" evidence="1">
    <location>
        <begin position="278"/>
        <end position="291"/>
    </location>
</feature>
<proteinExistence type="predicted"/>
<organism evidence="3 4">
    <name type="scientific">Mycena sanguinolenta</name>
    <dbReference type="NCBI Taxonomy" id="230812"/>
    <lineage>
        <taxon>Eukaryota</taxon>
        <taxon>Fungi</taxon>
        <taxon>Dikarya</taxon>
        <taxon>Basidiomycota</taxon>
        <taxon>Agaricomycotina</taxon>
        <taxon>Agaricomycetes</taxon>
        <taxon>Agaricomycetidae</taxon>
        <taxon>Agaricales</taxon>
        <taxon>Marasmiineae</taxon>
        <taxon>Mycenaceae</taxon>
        <taxon>Mycena</taxon>
    </lineage>
</organism>
<dbReference type="GO" id="GO:0016301">
    <property type="term" value="F:kinase activity"/>
    <property type="evidence" value="ECO:0007669"/>
    <property type="project" value="UniProtKB-KW"/>
</dbReference>
<dbReference type="SUPFAM" id="SSF48464">
    <property type="entry name" value="ENTH/VHS domain"/>
    <property type="match status" value="1"/>
</dbReference>
<reference evidence="3" key="1">
    <citation type="submission" date="2020-05" db="EMBL/GenBank/DDBJ databases">
        <title>Mycena genomes resolve the evolution of fungal bioluminescence.</title>
        <authorList>
            <person name="Tsai I.J."/>
        </authorList>
    </citation>
    <scope>NUCLEOTIDE SEQUENCE</scope>
    <source>
        <strain evidence="3">160909Yilan</strain>
    </source>
</reference>
<dbReference type="EMBL" id="JACAZH010000001">
    <property type="protein sequence ID" value="KAF7378185.1"/>
    <property type="molecule type" value="Genomic_DNA"/>
</dbReference>
<dbReference type="InterPro" id="IPR045007">
    <property type="entry name" value="LSB5"/>
</dbReference>
<name>A0A8H6ZMH6_9AGAR</name>
<comment type="caution">
    <text evidence="3">The sequence shown here is derived from an EMBL/GenBank/DDBJ whole genome shotgun (WGS) entry which is preliminary data.</text>
</comment>
<dbReference type="InterPro" id="IPR002014">
    <property type="entry name" value="VHS_dom"/>
</dbReference>
<dbReference type="InterPro" id="IPR008942">
    <property type="entry name" value="ENTH_VHS"/>
</dbReference>
<dbReference type="GO" id="GO:0043130">
    <property type="term" value="F:ubiquitin binding"/>
    <property type="evidence" value="ECO:0007669"/>
    <property type="project" value="InterPro"/>
</dbReference>
<dbReference type="Proteomes" id="UP000623467">
    <property type="component" value="Unassembled WGS sequence"/>
</dbReference>
<dbReference type="PANTHER" id="PTHR47789">
    <property type="entry name" value="LAS SEVENTEEN-BINDING PROTEIN 5"/>
    <property type="match status" value="1"/>
</dbReference>
<keyword evidence="3" id="KW-0808">Transferase</keyword>
<dbReference type="PROSITE" id="PS50179">
    <property type="entry name" value="VHS"/>
    <property type="match status" value="1"/>
</dbReference>
<dbReference type="PANTHER" id="PTHR47789:SF2">
    <property type="entry name" value="VHS DOMAIN-CONTAINING PROTEIN"/>
    <property type="match status" value="1"/>
</dbReference>
<sequence>MRRLFGRSTPKVDLQPTPYLRRHPGGDTWTPPAGASPSPSTPISASQTWAPVNTVSNQDDWHELVNKIRFLASMGSEDRLLILEVCDRASTAANAREAIKALMHEFKHGCADAQLSAARLWAILLRNSSTEFIAQSTGVDFLETLQALIASNATSPVVRNRVLHVLGDAVYNNPDAEAFHRLWMNVKPQDAPDQGSPYDAHDAILRRQAHRRLLDVPTILDRIAPLAPQPQRPDNRFPYEWEAPPPSYETATNIVVPRRVSHAASVDEIVSDISAHHGSVETEAPESHSQFDDGNMEGEIQPSASLAAPSNTPGRPPILISVTPPQGLSPPRPLKCEIPRHRPISPLPDPLPFDAHVTFAQVDNRSNLASALSSPSTLRSAMMQNRTDRSKKPIYGCILSYLKGVASAHDESGTLIRLECFAAEMAKLGAVNCLVHALEYKATLMATSSDLGVAGHPKLKTALEADEVELGDKVLDVLYCPSDEQAVLALEDDAAQSLLDIFQYVYPG</sequence>
<gene>
    <name evidence="3" type="ORF">MSAN_00243000</name>
</gene>
<feature type="compositionally biased region" description="Low complexity" evidence="1">
    <location>
        <begin position="28"/>
        <end position="46"/>
    </location>
</feature>
<feature type="region of interest" description="Disordered" evidence="1">
    <location>
        <begin position="278"/>
        <end position="330"/>
    </location>
</feature>
<feature type="domain" description="VHS" evidence="2">
    <location>
        <begin position="76"/>
        <end position="166"/>
    </location>
</feature>
<keyword evidence="4" id="KW-1185">Reference proteome</keyword>
<accession>A0A8H6ZMH6</accession>